<gene>
    <name evidence="1" type="ORF">C0J00_06330</name>
</gene>
<sequence>MTKNELNEILDICYIHLMVMKQHLSKTSEFNLDPINQDNLEQINDLLEDIENGIKDGGLPELVVRYISDDTEGLWTEIEPQFKKVGA</sequence>
<evidence type="ECO:0000313" key="2">
    <source>
        <dbReference type="Proteomes" id="UP000238956"/>
    </source>
</evidence>
<dbReference type="Proteomes" id="UP000238956">
    <property type="component" value="Chromosome"/>
</dbReference>
<name>A0A2L0D592_9STRE</name>
<organism evidence="1 2">
    <name type="scientific">Streptococcus pluranimalium</name>
    <dbReference type="NCBI Taxonomy" id="82348"/>
    <lineage>
        <taxon>Bacteria</taxon>
        <taxon>Bacillati</taxon>
        <taxon>Bacillota</taxon>
        <taxon>Bacilli</taxon>
        <taxon>Lactobacillales</taxon>
        <taxon>Streptococcaceae</taxon>
        <taxon>Streptococcus</taxon>
    </lineage>
</organism>
<protein>
    <submittedName>
        <fullName evidence="1">Uncharacterized protein</fullName>
    </submittedName>
</protein>
<dbReference type="KEGG" id="splr:C0J00_06330"/>
<accession>A0A2L0D592</accession>
<dbReference type="GeneID" id="98393525"/>
<keyword evidence="2" id="KW-1185">Reference proteome</keyword>
<reference evidence="1 2" key="2">
    <citation type="submission" date="2018-02" db="EMBL/GenBank/DDBJ databases">
        <title>Whole genome sequencing analysis of Streptococcus pluranimalium isolated from cattle infected mastitis in China.</title>
        <authorList>
            <person name="Zhang J.-R."/>
            <person name="Hu G.-Z."/>
        </authorList>
    </citation>
    <scope>NUCLEOTIDE SEQUENCE [LARGE SCALE GENOMIC DNA]</scope>
    <source>
        <strain evidence="1 2">TH11417</strain>
    </source>
</reference>
<evidence type="ECO:0000313" key="1">
    <source>
        <dbReference type="EMBL" id="AUW96751.1"/>
    </source>
</evidence>
<proteinExistence type="predicted"/>
<dbReference type="AlphaFoldDB" id="A0A2L0D592"/>
<dbReference type="OrthoDB" id="2223795at2"/>
<dbReference type="EMBL" id="CP025536">
    <property type="protein sequence ID" value="AUW96751.1"/>
    <property type="molecule type" value="Genomic_DNA"/>
</dbReference>
<dbReference type="RefSeq" id="WP_104968076.1">
    <property type="nucleotide sequence ID" value="NZ_CP025536.1"/>
</dbReference>
<reference evidence="1 2" key="1">
    <citation type="submission" date="2017-12" db="EMBL/GenBank/DDBJ databases">
        <authorList>
            <person name="Hurst M.R.H."/>
        </authorList>
    </citation>
    <scope>NUCLEOTIDE SEQUENCE [LARGE SCALE GENOMIC DNA]</scope>
    <source>
        <strain evidence="1 2">TH11417</strain>
    </source>
</reference>